<feature type="region of interest" description="Disordered" evidence="1">
    <location>
        <begin position="1"/>
        <end position="20"/>
    </location>
</feature>
<reference evidence="2 3" key="1">
    <citation type="submission" date="2024-09" db="EMBL/GenBank/DDBJ databases">
        <authorList>
            <person name="Sun Q."/>
            <person name="Mori K."/>
        </authorList>
    </citation>
    <scope>NUCLEOTIDE SEQUENCE [LARGE SCALE GENOMIC DNA]</scope>
    <source>
        <strain evidence="2 3">CCM 7468</strain>
    </source>
</reference>
<evidence type="ECO:0000313" key="2">
    <source>
        <dbReference type="EMBL" id="MFC0385082.1"/>
    </source>
</evidence>
<evidence type="ECO:0000313" key="3">
    <source>
        <dbReference type="Proteomes" id="UP001589789"/>
    </source>
</evidence>
<gene>
    <name evidence="2" type="ORF">ACFFIC_05880</name>
</gene>
<dbReference type="Proteomes" id="UP001589789">
    <property type="component" value="Unassembled WGS sequence"/>
</dbReference>
<organism evidence="2 3">
    <name type="scientific">Muricoccus vinaceus</name>
    <dbReference type="NCBI Taxonomy" id="424704"/>
    <lineage>
        <taxon>Bacteria</taxon>
        <taxon>Pseudomonadati</taxon>
        <taxon>Pseudomonadota</taxon>
        <taxon>Alphaproteobacteria</taxon>
        <taxon>Acetobacterales</taxon>
        <taxon>Roseomonadaceae</taxon>
        <taxon>Muricoccus</taxon>
    </lineage>
</organism>
<proteinExistence type="predicted"/>
<dbReference type="RefSeq" id="WP_377049203.1">
    <property type="nucleotide sequence ID" value="NZ_JBHLVZ010000002.1"/>
</dbReference>
<keyword evidence="3" id="KW-1185">Reference proteome</keyword>
<name>A0ABV6INE1_9PROT</name>
<sequence length="61" mass="6789">MSERGYLLSAKQRPSAGLEGPHEDILSAISELADHVRASNLRHADDLLTELLVLLHTRKQD</sequence>
<comment type="caution">
    <text evidence="2">The sequence shown here is derived from an EMBL/GenBank/DDBJ whole genome shotgun (WGS) entry which is preliminary data.</text>
</comment>
<dbReference type="EMBL" id="JBHLVZ010000002">
    <property type="protein sequence ID" value="MFC0385082.1"/>
    <property type="molecule type" value="Genomic_DNA"/>
</dbReference>
<protein>
    <submittedName>
        <fullName evidence="2">Uncharacterized protein</fullName>
    </submittedName>
</protein>
<evidence type="ECO:0000256" key="1">
    <source>
        <dbReference type="SAM" id="MobiDB-lite"/>
    </source>
</evidence>
<accession>A0ABV6INE1</accession>